<dbReference type="Proteomes" id="UP000613030">
    <property type="component" value="Unassembled WGS sequence"/>
</dbReference>
<protein>
    <submittedName>
        <fullName evidence="1">Uncharacterized protein</fullName>
    </submittedName>
</protein>
<evidence type="ECO:0000313" key="2">
    <source>
        <dbReference type="Proteomes" id="UP000613030"/>
    </source>
</evidence>
<sequence length="50" mass="5713">MARPIKETPILKGKDARVFIEKTNNVVRVSDEKRAKVLENFAKLQAIAKF</sequence>
<reference evidence="1 2" key="1">
    <citation type="submission" date="2021-01" db="EMBL/GenBank/DDBJ databases">
        <title>Chryseolinea sp. Jin1 Genome sequencing and assembly.</title>
        <authorList>
            <person name="Kim I."/>
        </authorList>
    </citation>
    <scope>NUCLEOTIDE SEQUENCE [LARGE SCALE GENOMIC DNA]</scope>
    <source>
        <strain evidence="1 2">Jin1</strain>
    </source>
</reference>
<gene>
    <name evidence="1" type="ORF">JI741_21160</name>
</gene>
<keyword evidence="2" id="KW-1185">Reference proteome</keyword>
<name>A0ABS1KWS5_9BACT</name>
<accession>A0ABS1KWS5</accession>
<organism evidence="1 2">
    <name type="scientific">Chryseolinea lacunae</name>
    <dbReference type="NCBI Taxonomy" id="2801331"/>
    <lineage>
        <taxon>Bacteria</taxon>
        <taxon>Pseudomonadati</taxon>
        <taxon>Bacteroidota</taxon>
        <taxon>Cytophagia</taxon>
        <taxon>Cytophagales</taxon>
        <taxon>Fulvivirgaceae</taxon>
        <taxon>Chryseolinea</taxon>
    </lineage>
</organism>
<proteinExistence type="predicted"/>
<comment type="caution">
    <text evidence="1">The sequence shown here is derived from an EMBL/GenBank/DDBJ whole genome shotgun (WGS) entry which is preliminary data.</text>
</comment>
<dbReference type="EMBL" id="JAERRB010000008">
    <property type="protein sequence ID" value="MBL0743753.1"/>
    <property type="molecule type" value="Genomic_DNA"/>
</dbReference>
<dbReference type="RefSeq" id="WP_202013192.1">
    <property type="nucleotide sequence ID" value="NZ_JAERRB010000008.1"/>
</dbReference>
<evidence type="ECO:0000313" key="1">
    <source>
        <dbReference type="EMBL" id="MBL0743753.1"/>
    </source>
</evidence>